<dbReference type="PROSITE" id="PS51257">
    <property type="entry name" value="PROKAR_LIPOPROTEIN"/>
    <property type="match status" value="1"/>
</dbReference>
<evidence type="ECO:0000313" key="3">
    <source>
        <dbReference type="Proteomes" id="UP000317716"/>
    </source>
</evidence>
<feature type="compositionally biased region" description="Acidic residues" evidence="1">
    <location>
        <begin position="261"/>
        <end position="270"/>
    </location>
</feature>
<organism evidence="2 3">
    <name type="scientific">Eiseniibacteriota bacterium</name>
    <dbReference type="NCBI Taxonomy" id="2212470"/>
    <lineage>
        <taxon>Bacteria</taxon>
        <taxon>Candidatus Eiseniibacteriota</taxon>
    </lineage>
</organism>
<evidence type="ECO:0000256" key="1">
    <source>
        <dbReference type="SAM" id="MobiDB-lite"/>
    </source>
</evidence>
<dbReference type="EMBL" id="VBOS01000362">
    <property type="protein sequence ID" value="TMQ51672.1"/>
    <property type="molecule type" value="Genomic_DNA"/>
</dbReference>
<feature type="region of interest" description="Disordered" evidence="1">
    <location>
        <begin position="251"/>
        <end position="295"/>
    </location>
</feature>
<feature type="compositionally biased region" description="Basic and acidic residues" evidence="1">
    <location>
        <begin position="251"/>
        <end position="260"/>
    </location>
</feature>
<name>A0A538SJZ1_UNCEI</name>
<accession>A0A538SJZ1</accession>
<dbReference type="Proteomes" id="UP000317716">
    <property type="component" value="Unassembled WGS sequence"/>
</dbReference>
<proteinExistence type="predicted"/>
<dbReference type="AlphaFoldDB" id="A0A538SJZ1"/>
<reference evidence="2 3" key="1">
    <citation type="journal article" date="2019" name="Nat. Microbiol.">
        <title>Mediterranean grassland soil C-N compound turnover is dependent on rainfall and depth, and is mediated by genomically divergent microorganisms.</title>
        <authorList>
            <person name="Diamond S."/>
            <person name="Andeer P.F."/>
            <person name="Li Z."/>
            <person name="Crits-Christoph A."/>
            <person name="Burstein D."/>
            <person name="Anantharaman K."/>
            <person name="Lane K.R."/>
            <person name="Thomas B.C."/>
            <person name="Pan C."/>
            <person name="Northen T.R."/>
            <person name="Banfield J.F."/>
        </authorList>
    </citation>
    <scope>NUCLEOTIDE SEQUENCE [LARGE SCALE GENOMIC DNA]</scope>
    <source>
        <strain evidence="2">WS_2</strain>
    </source>
</reference>
<sequence length="295" mass="31576">MSLHRLVICTALVLAGCSKSGRVTGPDPSAGKSQSPSRGVPAAGASDVGTQQGHEFVPRSDNPYFPLVPGATFRYRSETPDGVETEVFTVTRETRRIAGVTTRVIEDVVRLDGKWIEHTFDYFASDEQGNVWYFGEDARSRDPATGEVSTEGSWRAGRDGAEGGIIMEAHPQVGDVYNEENAPGIAQDQARVLALDATANVPAGAYSNCLETENFSAFDPGAIEHKYYALGIGLVLEVDVNENTTNELVKVKGADPRGDDRDESGDDDDDNSLRNAHVSHVTIARPARPAGGGAR</sequence>
<evidence type="ECO:0000313" key="2">
    <source>
        <dbReference type="EMBL" id="TMQ51672.1"/>
    </source>
</evidence>
<feature type="region of interest" description="Disordered" evidence="1">
    <location>
        <begin position="20"/>
        <end position="63"/>
    </location>
</feature>
<protein>
    <submittedName>
        <fullName evidence="2">Uncharacterized protein</fullName>
    </submittedName>
</protein>
<comment type="caution">
    <text evidence="2">The sequence shown here is derived from an EMBL/GenBank/DDBJ whole genome shotgun (WGS) entry which is preliminary data.</text>
</comment>
<gene>
    <name evidence="2" type="ORF">E6K72_10180</name>
</gene>